<feature type="domain" description="Ig-like" evidence="5">
    <location>
        <begin position="217"/>
        <end position="284"/>
    </location>
</feature>
<protein>
    <recommendedName>
        <fullName evidence="5">Ig-like domain-containing protein</fullName>
    </recommendedName>
</protein>
<dbReference type="AlphaFoldDB" id="A0A8C3HZU1"/>
<feature type="compositionally biased region" description="Low complexity" evidence="4">
    <location>
        <begin position="502"/>
        <end position="512"/>
    </location>
</feature>
<sequence length="781" mass="86389">MQTIGKTKEKPRKPLHFITPPISVSPSRVVALRGSVTIHCAGWYRSMKFFLHKAGHLNLQVRMVPDGSVAEFPIPSVGREDGGSYTCDYHSKTEQNFRRMRFVSPPLTACLFVHTEGPYPKPSISVSPGGVIPVGGNVTIRCRNQHLGMKFLLYKAGVGNYLTYTDPAGSEAEFPITSARREQSGNYTCRYSHRTGPAAYSEPSDPVQIIVLSYPKPSISLRPSGGVAPGGAVTIRCRGSHQNVRFHLYKDGNPNALQDMEPAGDVTEFPIHSVSWRDAGSYSCYYHKKSNRFIWSHPSDPVELVVAEESYPKPSISVSPGGVIPMGGNVTIRYRHQCLGMRFLLYKAGDGNYPNYTDPAGSEAEFPITSARREHGGSYTCRYSNRTDPAAYSEPSDPVQIIVAGEGPSPACQLPAPCPARPQGSSVTSGTHPLVMGTETGEISDVLPRAGTSGAICPSHRRDPHKSFRWVFGSRSFSAAEHTWSEDPELLPLRVFGGNSAAGPSLAPGPAAEVPQRPRAEGPLMPETPGPLNPLGSPAQQVVAEGERVKKKRRAASPIGRGEESTEITTPNMSPRRIRDGLRRIARENRNREDLQPEGAGDRPENHTVTRKRQVYVIGDSLLRRIDWPVTRADPENRRVCCLPGAKIRDVDLRLKRILTGAGKNPMIVLHVGTNDTARFWLERIKGDYARLGKTLKEIEAQVIFSGILPVPREGQQRCDKIMTINKWLRQWCYKEGFGMYGHWEAFMDRGLFSWDELHLSNEGNRLLGWRLAQLIKRPLN</sequence>
<accession>A0A8C3HZU1</accession>
<dbReference type="InterPro" id="IPR050412">
    <property type="entry name" value="Ig-like_Receptors_ImmuneReg"/>
</dbReference>
<evidence type="ECO:0000256" key="4">
    <source>
        <dbReference type="SAM" id="MobiDB-lite"/>
    </source>
</evidence>
<keyword evidence="2" id="KW-1015">Disulfide bond</keyword>
<dbReference type="SMART" id="SM00408">
    <property type="entry name" value="IGc2"/>
    <property type="match status" value="3"/>
</dbReference>
<dbReference type="SMART" id="SM00409">
    <property type="entry name" value="IG"/>
    <property type="match status" value="4"/>
</dbReference>
<evidence type="ECO:0000259" key="5">
    <source>
        <dbReference type="PROSITE" id="PS50835"/>
    </source>
</evidence>
<evidence type="ECO:0000313" key="7">
    <source>
        <dbReference type="Proteomes" id="UP000694380"/>
    </source>
</evidence>
<dbReference type="CDD" id="cd00229">
    <property type="entry name" value="SGNH_hydrolase"/>
    <property type="match status" value="1"/>
</dbReference>
<dbReference type="PROSITE" id="PS50835">
    <property type="entry name" value="IG_LIKE"/>
    <property type="match status" value="1"/>
</dbReference>
<reference evidence="6" key="2">
    <citation type="submission" date="2025-09" db="UniProtKB">
        <authorList>
            <consortium name="Ensembl"/>
        </authorList>
    </citation>
    <scope>IDENTIFICATION</scope>
</reference>
<dbReference type="FunFam" id="2.60.40.10:FF:000049">
    <property type="entry name" value="Leukocyte immunoglobulin-like receptor subfamily B member 1"/>
    <property type="match status" value="4"/>
</dbReference>
<dbReference type="InterPro" id="IPR013783">
    <property type="entry name" value="Ig-like_fold"/>
</dbReference>
<dbReference type="Proteomes" id="UP000694380">
    <property type="component" value="Unplaced"/>
</dbReference>
<dbReference type="Gene3D" id="2.60.40.10">
    <property type="entry name" value="Immunoglobulins"/>
    <property type="match status" value="4"/>
</dbReference>
<organism evidence="6 7">
    <name type="scientific">Chrysemys picta bellii</name>
    <name type="common">Western painted turtle</name>
    <name type="synonym">Emys bellii</name>
    <dbReference type="NCBI Taxonomy" id="8478"/>
    <lineage>
        <taxon>Eukaryota</taxon>
        <taxon>Metazoa</taxon>
        <taxon>Chordata</taxon>
        <taxon>Craniata</taxon>
        <taxon>Vertebrata</taxon>
        <taxon>Euteleostomi</taxon>
        <taxon>Archelosauria</taxon>
        <taxon>Testudinata</taxon>
        <taxon>Testudines</taxon>
        <taxon>Cryptodira</taxon>
        <taxon>Durocryptodira</taxon>
        <taxon>Testudinoidea</taxon>
        <taxon>Emydidae</taxon>
        <taxon>Chrysemys</taxon>
    </lineage>
</organism>
<evidence type="ECO:0000313" key="6">
    <source>
        <dbReference type="Ensembl" id="ENSCPBP00000025562.1"/>
    </source>
</evidence>
<dbReference type="SUPFAM" id="SSF48726">
    <property type="entry name" value="Immunoglobulin"/>
    <property type="match status" value="4"/>
</dbReference>
<name>A0A8C3HZU1_CHRPI</name>
<proteinExistence type="predicted"/>
<reference evidence="6" key="1">
    <citation type="submission" date="2025-08" db="UniProtKB">
        <authorList>
            <consortium name="Ensembl"/>
        </authorList>
    </citation>
    <scope>IDENTIFICATION</scope>
</reference>
<dbReference type="InterPro" id="IPR003598">
    <property type="entry name" value="Ig_sub2"/>
</dbReference>
<dbReference type="Pfam" id="PF13895">
    <property type="entry name" value="Ig_2"/>
    <property type="match status" value="2"/>
</dbReference>
<dbReference type="Gene3D" id="3.40.50.12700">
    <property type="match status" value="1"/>
</dbReference>
<keyword evidence="3" id="KW-0393">Immunoglobulin domain</keyword>
<dbReference type="Ensembl" id="ENSCPBT00000030102.1">
    <property type="protein sequence ID" value="ENSCPBP00000025562.1"/>
    <property type="gene ID" value="ENSCPBG00000018139.1"/>
</dbReference>
<dbReference type="InterPro" id="IPR036179">
    <property type="entry name" value="Ig-like_dom_sf"/>
</dbReference>
<keyword evidence="1" id="KW-0732">Signal</keyword>
<dbReference type="InterPro" id="IPR007110">
    <property type="entry name" value="Ig-like_dom"/>
</dbReference>
<evidence type="ECO:0000256" key="1">
    <source>
        <dbReference type="ARBA" id="ARBA00022729"/>
    </source>
</evidence>
<feature type="region of interest" description="Disordered" evidence="4">
    <location>
        <begin position="502"/>
        <end position="575"/>
    </location>
</feature>
<dbReference type="InterPro" id="IPR003599">
    <property type="entry name" value="Ig_sub"/>
</dbReference>
<dbReference type="PANTHER" id="PTHR11738">
    <property type="entry name" value="MHC CLASS I NK CELL RECEPTOR"/>
    <property type="match status" value="1"/>
</dbReference>
<feature type="region of interest" description="Disordered" evidence="4">
    <location>
        <begin position="587"/>
        <end position="608"/>
    </location>
</feature>
<dbReference type="Gene3D" id="3.40.50.12690">
    <property type="match status" value="1"/>
</dbReference>
<evidence type="ECO:0000256" key="2">
    <source>
        <dbReference type="ARBA" id="ARBA00023157"/>
    </source>
</evidence>
<dbReference type="GO" id="GO:0002764">
    <property type="term" value="P:immune response-regulating signaling pathway"/>
    <property type="evidence" value="ECO:0007669"/>
    <property type="project" value="TreeGrafter"/>
</dbReference>
<dbReference type="GeneTree" id="ENSGT01150000286974"/>
<keyword evidence="7" id="KW-1185">Reference proteome</keyword>
<evidence type="ECO:0000256" key="3">
    <source>
        <dbReference type="ARBA" id="ARBA00023319"/>
    </source>
</evidence>
<dbReference type="PANTHER" id="PTHR11738:SF186">
    <property type="entry name" value="OSTEOCLAST-ASSOCIATED IMMUNOGLOBULIN-LIKE RECEPTOR"/>
    <property type="match status" value="1"/>
</dbReference>
<dbReference type="SUPFAM" id="SSF52266">
    <property type="entry name" value="SGNH hydrolase"/>
    <property type="match status" value="1"/>
</dbReference>